<dbReference type="PANTHER" id="PTHR35561">
    <property type="entry name" value="RNA 2',3'-CYCLIC PHOSPHODIESTERASE"/>
    <property type="match status" value="1"/>
</dbReference>
<gene>
    <name evidence="3" type="primary">thpR</name>
    <name evidence="3" type="ORF">IAB26_07855</name>
</gene>
<dbReference type="NCBIfam" id="TIGR02258">
    <property type="entry name" value="2_5_ligase"/>
    <property type="match status" value="1"/>
</dbReference>
<dbReference type="Gene3D" id="3.90.1140.10">
    <property type="entry name" value="Cyclic phosphodiesterase"/>
    <property type="match status" value="1"/>
</dbReference>
<dbReference type="PANTHER" id="PTHR35561:SF1">
    <property type="entry name" value="RNA 2',3'-CYCLIC PHOSPHODIESTERASE"/>
    <property type="match status" value="1"/>
</dbReference>
<dbReference type="AlphaFoldDB" id="A0A9D0ZW19"/>
<evidence type="ECO:0000256" key="2">
    <source>
        <dbReference type="HAMAP-Rule" id="MF_01940"/>
    </source>
</evidence>
<name>A0A9D0ZW19_9FIRM</name>
<comment type="caution">
    <text evidence="3">The sequence shown here is derived from an EMBL/GenBank/DDBJ whole genome shotgun (WGS) entry which is preliminary data.</text>
</comment>
<dbReference type="InterPro" id="IPR009097">
    <property type="entry name" value="Cyclic_Pdiesterase"/>
</dbReference>
<keyword evidence="1 2" id="KW-0378">Hydrolase</keyword>
<feature type="short sequence motif" description="HXTX 1" evidence="2">
    <location>
        <begin position="40"/>
        <end position="43"/>
    </location>
</feature>
<dbReference type="InterPro" id="IPR004175">
    <property type="entry name" value="RNA_CPDase"/>
</dbReference>
<dbReference type="SUPFAM" id="SSF55144">
    <property type="entry name" value="LigT-like"/>
    <property type="match status" value="1"/>
</dbReference>
<evidence type="ECO:0000313" key="4">
    <source>
        <dbReference type="Proteomes" id="UP000886886"/>
    </source>
</evidence>
<dbReference type="Proteomes" id="UP000886886">
    <property type="component" value="Unassembled WGS sequence"/>
</dbReference>
<accession>A0A9D0ZW19</accession>
<dbReference type="Pfam" id="PF13563">
    <property type="entry name" value="2_5_RNA_ligase2"/>
    <property type="match status" value="1"/>
</dbReference>
<dbReference type="GO" id="GO:0008664">
    <property type="term" value="F:RNA 2',3'-cyclic 3'-phosphodiesterase activity"/>
    <property type="evidence" value="ECO:0007669"/>
    <property type="project" value="UniProtKB-EC"/>
</dbReference>
<proteinExistence type="inferred from homology"/>
<dbReference type="GO" id="GO:0004113">
    <property type="term" value="F:2',3'-cyclic-nucleotide 3'-phosphodiesterase activity"/>
    <property type="evidence" value="ECO:0007669"/>
    <property type="project" value="InterPro"/>
</dbReference>
<feature type="short sequence motif" description="HXTX 2" evidence="2">
    <location>
        <begin position="117"/>
        <end position="120"/>
    </location>
</feature>
<dbReference type="EMBL" id="DVFT01000119">
    <property type="protein sequence ID" value="HIQ96460.1"/>
    <property type="molecule type" value="Genomic_DNA"/>
</dbReference>
<evidence type="ECO:0000256" key="1">
    <source>
        <dbReference type="ARBA" id="ARBA00022801"/>
    </source>
</evidence>
<reference evidence="3" key="1">
    <citation type="submission" date="2020-10" db="EMBL/GenBank/DDBJ databases">
        <authorList>
            <person name="Gilroy R."/>
        </authorList>
    </citation>
    <scope>NUCLEOTIDE SEQUENCE</scope>
    <source>
        <strain evidence="3">ChiSjej3B21-11622</strain>
    </source>
</reference>
<dbReference type="EC" id="3.1.4.58" evidence="2"/>
<reference evidence="3" key="2">
    <citation type="journal article" date="2021" name="PeerJ">
        <title>Extensive microbial diversity within the chicken gut microbiome revealed by metagenomics and culture.</title>
        <authorList>
            <person name="Gilroy R."/>
            <person name="Ravi A."/>
            <person name="Getino M."/>
            <person name="Pursley I."/>
            <person name="Horton D.L."/>
            <person name="Alikhan N.F."/>
            <person name="Baker D."/>
            <person name="Gharbi K."/>
            <person name="Hall N."/>
            <person name="Watson M."/>
            <person name="Adriaenssens E.M."/>
            <person name="Foster-Nyarko E."/>
            <person name="Jarju S."/>
            <person name="Secka A."/>
            <person name="Antonio M."/>
            <person name="Oren A."/>
            <person name="Chaudhuri R.R."/>
            <person name="La Ragione R."/>
            <person name="Hildebrand F."/>
            <person name="Pallen M.J."/>
        </authorList>
    </citation>
    <scope>NUCLEOTIDE SEQUENCE</scope>
    <source>
        <strain evidence="3">ChiSjej3B21-11622</strain>
    </source>
</reference>
<dbReference type="HAMAP" id="MF_01940">
    <property type="entry name" value="RNA_CPDase"/>
    <property type="match status" value="1"/>
</dbReference>
<feature type="active site" description="Proton donor" evidence="2">
    <location>
        <position position="40"/>
    </location>
</feature>
<evidence type="ECO:0000313" key="3">
    <source>
        <dbReference type="EMBL" id="HIQ96460.1"/>
    </source>
</evidence>
<feature type="active site" description="Proton acceptor" evidence="2">
    <location>
        <position position="117"/>
    </location>
</feature>
<organism evidence="3 4">
    <name type="scientific">Candidatus Limivivens merdigallinarum</name>
    <dbReference type="NCBI Taxonomy" id="2840859"/>
    <lineage>
        <taxon>Bacteria</taxon>
        <taxon>Bacillati</taxon>
        <taxon>Bacillota</taxon>
        <taxon>Clostridia</taxon>
        <taxon>Lachnospirales</taxon>
        <taxon>Lachnospiraceae</taxon>
        <taxon>Lachnospiraceae incertae sedis</taxon>
        <taxon>Candidatus Limivivens</taxon>
    </lineage>
</organism>
<comment type="catalytic activity">
    <reaction evidence="2">
        <text>a 3'-end 2',3'-cyclophospho-ribonucleotide-RNA + H2O = a 3'-end 2'-phospho-ribonucleotide-RNA + H(+)</text>
        <dbReference type="Rhea" id="RHEA:11828"/>
        <dbReference type="Rhea" id="RHEA-COMP:10464"/>
        <dbReference type="Rhea" id="RHEA-COMP:17353"/>
        <dbReference type="ChEBI" id="CHEBI:15377"/>
        <dbReference type="ChEBI" id="CHEBI:15378"/>
        <dbReference type="ChEBI" id="CHEBI:83064"/>
        <dbReference type="ChEBI" id="CHEBI:173113"/>
        <dbReference type="EC" id="3.1.4.58"/>
    </reaction>
</comment>
<comment type="function">
    <text evidence="2">Hydrolyzes RNA 2',3'-cyclic phosphodiester to an RNA 2'-phosphomonoester.</text>
</comment>
<protein>
    <recommendedName>
        <fullName evidence="2">RNA 2',3'-cyclic phosphodiesterase</fullName>
        <shortName evidence="2">RNA 2',3'-CPDase</shortName>
        <ecNumber evidence="2">3.1.4.58</ecNumber>
    </recommendedName>
</protein>
<comment type="similarity">
    <text evidence="2">Belongs to the 2H phosphoesterase superfamily. ThpR family.</text>
</comment>
<sequence>MRLFIAIRLSEDMKKELVRFMHELKKQGVEGNFVPAQNLHMTLAFIGEYDNPSKVKEILKSLPAPEFRLSLTDTGTFGNILWMGVKGNQKLKTYAKDIRAALEANGIPCDQEKFVPHITLVRKYTVKKPWKVSSPKSEMTVKGASLMKSEQKDGRTVYKEL</sequence>